<dbReference type="RefSeq" id="XP_018666545.2">
    <property type="nucleotide sequence ID" value="XM_018800403.2"/>
</dbReference>
<keyword evidence="3" id="KW-1185">Reference proteome</keyword>
<gene>
    <name evidence="2" type="ORF">TGAM01_v202184</name>
</gene>
<accession>A0A2P4ZXS0</accession>
<name>A0A2P4ZXS0_9HYPO</name>
<evidence type="ECO:0000256" key="1">
    <source>
        <dbReference type="SAM" id="MobiDB-lite"/>
    </source>
</evidence>
<protein>
    <submittedName>
        <fullName evidence="2">Uncharacterized protein</fullName>
    </submittedName>
</protein>
<sequence length="72" mass="8381">MLVADPNCRHTKKRSKQRARGVDKAPGQSDTEPRLISFKEQVEQLVLDNTRGLDEIEDTYKEEIQAESLRRR</sequence>
<evidence type="ECO:0000313" key="3">
    <source>
        <dbReference type="Proteomes" id="UP000054821"/>
    </source>
</evidence>
<dbReference type="AlphaFoldDB" id="A0A2P4ZXS0"/>
<dbReference type="Proteomes" id="UP000054821">
    <property type="component" value="Unassembled WGS sequence"/>
</dbReference>
<dbReference type="EMBL" id="JPDN02000005">
    <property type="protein sequence ID" value="PON29076.1"/>
    <property type="molecule type" value="Genomic_DNA"/>
</dbReference>
<comment type="caution">
    <text evidence="2">The sequence shown here is derived from an EMBL/GenBank/DDBJ whole genome shotgun (WGS) entry which is preliminary data.</text>
</comment>
<proteinExistence type="predicted"/>
<evidence type="ECO:0000313" key="2">
    <source>
        <dbReference type="EMBL" id="PON29076.1"/>
    </source>
</evidence>
<feature type="compositionally biased region" description="Basic residues" evidence="1">
    <location>
        <begin position="9"/>
        <end position="19"/>
    </location>
</feature>
<feature type="region of interest" description="Disordered" evidence="1">
    <location>
        <begin position="1"/>
        <end position="35"/>
    </location>
</feature>
<reference evidence="2 3" key="1">
    <citation type="journal article" date="2016" name="Genome Announc.">
        <title>Draft Whole-Genome Sequence of Trichoderma gamsii T6085, a Promising Biocontrol Agent of Fusarium Head Blight on Wheat.</title>
        <authorList>
            <person name="Baroncelli R."/>
            <person name="Zapparata A."/>
            <person name="Piaggeschi G."/>
            <person name="Sarrocco S."/>
            <person name="Vannacci G."/>
        </authorList>
    </citation>
    <scope>NUCLEOTIDE SEQUENCE [LARGE SCALE GENOMIC DNA]</scope>
    <source>
        <strain evidence="2 3">T6085</strain>
    </source>
</reference>
<dbReference type="GeneID" id="29980486"/>
<organism evidence="2 3">
    <name type="scientific">Trichoderma gamsii</name>
    <dbReference type="NCBI Taxonomy" id="398673"/>
    <lineage>
        <taxon>Eukaryota</taxon>
        <taxon>Fungi</taxon>
        <taxon>Dikarya</taxon>
        <taxon>Ascomycota</taxon>
        <taxon>Pezizomycotina</taxon>
        <taxon>Sordariomycetes</taxon>
        <taxon>Hypocreomycetidae</taxon>
        <taxon>Hypocreales</taxon>
        <taxon>Hypocreaceae</taxon>
        <taxon>Trichoderma</taxon>
    </lineage>
</organism>